<feature type="domain" description="HTH cro/C1-type" evidence="2">
    <location>
        <begin position="8"/>
        <end position="64"/>
    </location>
</feature>
<dbReference type="Gene3D" id="1.10.260.40">
    <property type="entry name" value="lambda repressor-like DNA-binding domains"/>
    <property type="match status" value="1"/>
</dbReference>
<sequence length="363" mass="39399">MRGSGPTLAVVRQAKGTAWTQARLAEASGLSQGYLSKVESGQAEIEGEALTAVASALEVPVDLLAVRDPHFGTGVSCVHHRRRRSRLTAGSARRVEGLTQLVSLSATRLLEELTSVPEVELPDLPVERFDPAEAAQRVRVEAGLGRNAPVPDVIRLVEAFGIVVVRRDLGTDAQDGVSLRVPGRRPIIVINTALPVDRQRFSVAHEAGHLVLHGWQVSTGEDLVEDEANHFARELLAPESAIRPFLTGLTERDFRPLINLKLHWGVSIAALIEIAKRSGTIDEGTHRAFRMRLNTLGWRLVEPGVLPEENPQLIDTAVDAHLDKLHRSVPTVAGVALMLPEPFEHHYMGHRRAGDSSTAGAVA</sequence>
<proteinExistence type="inferred from homology"/>
<name>A0ABQ3WT96_9ACTN</name>
<dbReference type="SUPFAM" id="SSF47413">
    <property type="entry name" value="lambda repressor-like DNA-binding domains"/>
    <property type="match status" value="1"/>
</dbReference>
<dbReference type="PANTHER" id="PTHR43236:SF1">
    <property type="entry name" value="BLL7220 PROTEIN"/>
    <property type="match status" value="1"/>
</dbReference>
<evidence type="ECO:0000259" key="2">
    <source>
        <dbReference type="PROSITE" id="PS50943"/>
    </source>
</evidence>
<dbReference type="SMART" id="SM00530">
    <property type="entry name" value="HTH_XRE"/>
    <property type="match status" value="1"/>
</dbReference>
<dbReference type="InterPro" id="IPR052345">
    <property type="entry name" value="Rad_response_metalloprotease"/>
</dbReference>
<dbReference type="Gene3D" id="1.10.10.2910">
    <property type="match status" value="1"/>
</dbReference>
<comment type="similarity">
    <text evidence="1">Belongs to the short-chain fatty acyl-CoA assimilation regulator (ScfR) family.</text>
</comment>
<dbReference type="InterPro" id="IPR010359">
    <property type="entry name" value="IrrE_HExxH"/>
</dbReference>
<dbReference type="RefSeq" id="WP_204299613.1">
    <property type="nucleotide sequence ID" value="NZ_BAAAGQ010000020.1"/>
</dbReference>
<dbReference type="EMBL" id="BOMF01000128">
    <property type="protein sequence ID" value="GID49513.1"/>
    <property type="molecule type" value="Genomic_DNA"/>
</dbReference>
<dbReference type="InterPro" id="IPR010982">
    <property type="entry name" value="Lambda_DNA-bd_dom_sf"/>
</dbReference>
<dbReference type="PANTHER" id="PTHR43236">
    <property type="entry name" value="ANTITOXIN HIGA1"/>
    <property type="match status" value="1"/>
</dbReference>
<evidence type="ECO:0000256" key="1">
    <source>
        <dbReference type="ARBA" id="ARBA00007227"/>
    </source>
</evidence>
<dbReference type="Pfam" id="PF01381">
    <property type="entry name" value="HTH_3"/>
    <property type="match status" value="1"/>
</dbReference>
<organism evidence="3">
    <name type="scientific">Actinoplanes campanulatus</name>
    <dbReference type="NCBI Taxonomy" id="113559"/>
    <lineage>
        <taxon>Bacteria</taxon>
        <taxon>Bacillati</taxon>
        <taxon>Actinomycetota</taxon>
        <taxon>Actinomycetes</taxon>
        <taxon>Micromonosporales</taxon>
        <taxon>Micromonosporaceae</taxon>
        <taxon>Actinoplanes</taxon>
    </lineage>
</organism>
<dbReference type="Pfam" id="PF06114">
    <property type="entry name" value="Peptidase_M78"/>
    <property type="match status" value="1"/>
</dbReference>
<evidence type="ECO:0000313" key="3">
    <source>
        <dbReference type="EMBL" id="GID49513.1"/>
    </source>
</evidence>
<protein>
    <submittedName>
        <fullName evidence="3">XRE family transcriptional regulator</fullName>
    </submittedName>
</protein>
<reference evidence="3" key="1">
    <citation type="submission" date="2021-01" db="EMBL/GenBank/DDBJ databases">
        <title>Whole genome shotgun sequence of Actinoplanes capillaceus NBRC 16408.</title>
        <authorList>
            <person name="Komaki H."/>
            <person name="Tamura T."/>
        </authorList>
    </citation>
    <scope>NUCLEOTIDE SEQUENCE [LARGE SCALE GENOMIC DNA]</scope>
    <source>
        <strain evidence="3">NBRC 16408</strain>
    </source>
</reference>
<gene>
    <name evidence="3" type="ORF">Aca07nite_67880</name>
</gene>
<dbReference type="CDD" id="cd00093">
    <property type="entry name" value="HTH_XRE"/>
    <property type="match status" value="1"/>
</dbReference>
<comment type="caution">
    <text evidence="3">The sequence shown here is derived from an EMBL/GenBank/DDBJ whole genome shotgun (WGS) entry which is preliminary data.</text>
</comment>
<accession>A0ABQ3WT96</accession>
<dbReference type="PROSITE" id="PS50943">
    <property type="entry name" value="HTH_CROC1"/>
    <property type="match status" value="1"/>
</dbReference>
<dbReference type="InterPro" id="IPR001387">
    <property type="entry name" value="Cro/C1-type_HTH"/>
</dbReference>